<evidence type="ECO:0000313" key="6">
    <source>
        <dbReference type="EMBL" id="KAJ7968893.1"/>
    </source>
</evidence>
<dbReference type="Pfam" id="PF23173">
    <property type="entry name" value="bHLH_SAC51"/>
    <property type="match status" value="1"/>
</dbReference>
<dbReference type="GO" id="GO:0005634">
    <property type="term" value="C:nucleus"/>
    <property type="evidence" value="ECO:0007669"/>
    <property type="project" value="UniProtKB-SubCell"/>
</dbReference>
<dbReference type="SUPFAM" id="SSF47459">
    <property type="entry name" value="HLH, helix-loop-helix DNA-binding domain"/>
    <property type="match status" value="1"/>
</dbReference>
<dbReference type="PANTHER" id="PTHR36066">
    <property type="entry name" value="TRANSCRIPTION FACTOR BHLH145"/>
    <property type="match status" value="1"/>
</dbReference>
<protein>
    <submittedName>
        <fullName evidence="6">Transcription factor bHLH</fullName>
    </submittedName>
</protein>
<dbReference type="InterPro" id="IPR036638">
    <property type="entry name" value="HLH_DNA-bd_sf"/>
</dbReference>
<feature type="domain" description="BHLH" evidence="5">
    <location>
        <begin position="176"/>
        <end position="225"/>
    </location>
</feature>
<dbReference type="InterPro" id="IPR037546">
    <property type="entry name" value="SAC51-like"/>
</dbReference>
<dbReference type="GO" id="GO:0046983">
    <property type="term" value="F:protein dimerization activity"/>
    <property type="evidence" value="ECO:0007669"/>
    <property type="project" value="InterPro"/>
</dbReference>
<evidence type="ECO:0000256" key="3">
    <source>
        <dbReference type="ARBA" id="ARBA00023163"/>
    </source>
</evidence>
<keyword evidence="4" id="KW-0539">Nucleus</keyword>
<keyword evidence="7" id="KW-1185">Reference proteome</keyword>
<comment type="subcellular location">
    <subcellularLocation>
        <location evidence="1">Nucleus</location>
    </subcellularLocation>
</comment>
<dbReference type="KEGG" id="qsa:O6P43_012927"/>
<proteinExistence type="predicted"/>
<dbReference type="PROSITE" id="PS50888">
    <property type="entry name" value="BHLH"/>
    <property type="match status" value="1"/>
</dbReference>
<dbReference type="PANTHER" id="PTHR36066:SF11">
    <property type="entry name" value="TRANSCRIPTION FACTOR BHLH144"/>
    <property type="match status" value="1"/>
</dbReference>
<dbReference type="AlphaFoldDB" id="A0AAD7PV06"/>
<keyword evidence="2" id="KW-0805">Transcription regulation</keyword>
<dbReference type="InterPro" id="IPR011598">
    <property type="entry name" value="bHLH_dom"/>
</dbReference>
<name>A0AAD7PV06_QUISA</name>
<evidence type="ECO:0000259" key="5">
    <source>
        <dbReference type="PROSITE" id="PS50888"/>
    </source>
</evidence>
<evidence type="ECO:0000256" key="4">
    <source>
        <dbReference type="ARBA" id="ARBA00023242"/>
    </source>
</evidence>
<dbReference type="EMBL" id="JARAOO010000005">
    <property type="protein sequence ID" value="KAJ7968893.1"/>
    <property type="molecule type" value="Genomic_DNA"/>
</dbReference>
<comment type="caution">
    <text evidence="6">The sequence shown here is derived from an EMBL/GenBank/DDBJ whole genome shotgun (WGS) entry which is preliminary data.</text>
</comment>
<gene>
    <name evidence="6" type="ORF">O6P43_012927</name>
</gene>
<reference evidence="6" key="1">
    <citation type="journal article" date="2023" name="Science">
        <title>Elucidation of the pathway for biosynthesis of saponin adjuvants from the soapbark tree.</title>
        <authorList>
            <person name="Reed J."/>
            <person name="Orme A."/>
            <person name="El-Demerdash A."/>
            <person name="Owen C."/>
            <person name="Martin L.B.B."/>
            <person name="Misra R.C."/>
            <person name="Kikuchi S."/>
            <person name="Rejzek M."/>
            <person name="Martin A.C."/>
            <person name="Harkess A."/>
            <person name="Leebens-Mack J."/>
            <person name="Louveau T."/>
            <person name="Stephenson M.J."/>
            <person name="Osbourn A."/>
        </authorList>
    </citation>
    <scope>NUCLEOTIDE SEQUENCE</scope>
    <source>
        <strain evidence="6">S10</strain>
    </source>
</reference>
<evidence type="ECO:0000256" key="2">
    <source>
        <dbReference type="ARBA" id="ARBA00023015"/>
    </source>
</evidence>
<keyword evidence="3" id="KW-0804">Transcription</keyword>
<evidence type="ECO:0000313" key="7">
    <source>
        <dbReference type="Proteomes" id="UP001163823"/>
    </source>
</evidence>
<organism evidence="6 7">
    <name type="scientific">Quillaja saponaria</name>
    <name type="common">Soap bark tree</name>
    <dbReference type="NCBI Taxonomy" id="32244"/>
    <lineage>
        <taxon>Eukaryota</taxon>
        <taxon>Viridiplantae</taxon>
        <taxon>Streptophyta</taxon>
        <taxon>Embryophyta</taxon>
        <taxon>Tracheophyta</taxon>
        <taxon>Spermatophyta</taxon>
        <taxon>Magnoliopsida</taxon>
        <taxon>eudicotyledons</taxon>
        <taxon>Gunneridae</taxon>
        <taxon>Pentapetalae</taxon>
        <taxon>rosids</taxon>
        <taxon>fabids</taxon>
        <taxon>Fabales</taxon>
        <taxon>Quillajaceae</taxon>
        <taxon>Quillaja</taxon>
    </lineage>
</organism>
<evidence type="ECO:0000256" key="1">
    <source>
        <dbReference type="ARBA" id="ARBA00004123"/>
    </source>
</evidence>
<sequence length="239" mass="26813">MQSDRYFYPKKAVPPFANQTGDAYKHAPCASALDAVLPSGVQVQHLTPLPGVEFQPSEVCPKNFVIFDQTDHRSQIMFHPAIAYKFSSPSLNFCANYTQDFEKKIFNQIERESSPPLEEDPDDIDALLSLEEDEEEYDEEEVSTARTHEHYESISDTCSSYCSKSRMNRISSSIQKPTGSSSGCTGRKHHEMKRMIRVLRGVVPGGKQMNTVAVLDEAVSYLKSLKVEVQKLGVANLEN</sequence>
<dbReference type="Proteomes" id="UP001163823">
    <property type="component" value="Chromosome 5"/>
</dbReference>
<accession>A0AAD7PV06</accession>